<gene>
    <name evidence="1" type="ORF">HPB47_012053</name>
</gene>
<name>A0AC60NUN6_IXOPE</name>
<dbReference type="Proteomes" id="UP000805193">
    <property type="component" value="Unassembled WGS sequence"/>
</dbReference>
<evidence type="ECO:0000313" key="2">
    <source>
        <dbReference type="Proteomes" id="UP000805193"/>
    </source>
</evidence>
<dbReference type="EMBL" id="JABSTQ010011485">
    <property type="protein sequence ID" value="KAG0410818.1"/>
    <property type="molecule type" value="Genomic_DNA"/>
</dbReference>
<keyword evidence="2" id="KW-1185">Reference proteome</keyword>
<accession>A0AC60NUN6</accession>
<organism evidence="1 2">
    <name type="scientific">Ixodes persulcatus</name>
    <name type="common">Taiga tick</name>
    <dbReference type="NCBI Taxonomy" id="34615"/>
    <lineage>
        <taxon>Eukaryota</taxon>
        <taxon>Metazoa</taxon>
        <taxon>Ecdysozoa</taxon>
        <taxon>Arthropoda</taxon>
        <taxon>Chelicerata</taxon>
        <taxon>Arachnida</taxon>
        <taxon>Acari</taxon>
        <taxon>Parasitiformes</taxon>
        <taxon>Ixodida</taxon>
        <taxon>Ixodoidea</taxon>
        <taxon>Ixodidae</taxon>
        <taxon>Ixodinae</taxon>
        <taxon>Ixodes</taxon>
    </lineage>
</organism>
<reference evidence="1 2" key="1">
    <citation type="journal article" date="2020" name="Cell">
        <title>Large-Scale Comparative Analyses of Tick Genomes Elucidate Their Genetic Diversity and Vector Capacities.</title>
        <authorList>
            <consortium name="Tick Genome and Microbiome Consortium (TIGMIC)"/>
            <person name="Jia N."/>
            <person name="Wang J."/>
            <person name="Shi W."/>
            <person name="Du L."/>
            <person name="Sun Y."/>
            <person name="Zhan W."/>
            <person name="Jiang J.F."/>
            <person name="Wang Q."/>
            <person name="Zhang B."/>
            <person name="Ji P."/>
            <person name="Bell-Sakyi L."/>
            <person name="Cui X.M."/>
            <person name="Yuan T.T."/>
            <person name="Jiang B.G."/>
            <person name="Yang W.F."/>
            <person name="Lam T.T."/>
            <person name="Chang Q.C."/>
            <person name="Ding S.J."/>
            <person name="Wang X.J."/>
            <person name="Zhu J.G."/>
            <person name="Ruan X.D."/>
            <person name="Zhao L."/>
            <person name="Wei J.T."/>
            <person name="Ye R.Z."/>
            <person name="Que T.C."/>
            <person name="Du C.H."/>
            <person name="Zhou Y.H."/>
            <person name="Cheng J.X."/>
            <person name="Dai P.F."/>
            <person name="Guo W.B."/>
            <person name="Han X.H."/>
            <person name="Huang E.J."/>
            <person name="Li L.F."/>
            <person name="Wei W."/>
            <person name="Gao Y.C."/>
            <person name="Liu J.Z."/>
            <person name="Shao H.Z."/>
            <person name="Wang X."/>
            <person name="Wang C.C."/>
            <person name="Yang T.C."/>
            <person name="Huo Q.B."/>
            <person name="Li W."/>
            <person name="Chen H.Y."/>
            <person name="Chen S.E."/>
            <person name="Zhou L.G."/>
            <person name="Ni X.B."/>
            <person name="Tian J.H."/>
            <person name="Sheng Y."/>
            <person name="Liu T."/>
            <person name="Pan Y.S."/>
            <person name="Xia L.Y."/>
            <person name="Li J."/>
            <person name="Zhao F."/>
            <person name="Cao W.C."/>
        </authorList>
    </citation>
    <scope>NUCLEOTIDE SEQUENCE [LARGE SCALE GENOMIC DNA]</scope>
    <source>
        <strain evidence="1">Iper-2018</strain>
    </source>
</reference>
<comment type="caution">
    <text evidence="1">The sequence shown here is derived from an EMBL/GenBank/DDBJ whole genome shotgun (WGS) entry which is preliminary data.</text>
</comment>
<protein>
    <submittedName>
        <fullName evidence="1">Uncharacterized protein</fullName>
    </submittedName>
</protein>
<sequence length="170" mass="19648">MAGTFSKCRLFCPDYARRHKSKIEYQRNFRKVSDLDFELLKRLLPAEQAASVNGDDSICKNCFAMFKRDLQDFVKEQRRVSLGDAAVEEEQAMIEDVKEVISAANVILRPATKMGHETSRARRVRLHLLRELRPLFGGIIKRRRKRFESRTRQETLPVRKPIGGVSSAKL</sequence>
<evidence type="ECO:0000313" key="1">
    <source>
        <dbReference type="EMBL" id="KAG0410818.1"/>
    </source>
</evidence>
<proteinExistence type="predicted"/>